<keyword evidence="15" id="KW-1185">Reference proteome</keyword>
<dbReference type="PROSITE" id="PS50026">
    <property type="entry name" value="EGF_3"/>
    <property type="match status" value="9"/>
</dbReference>
<evidence type="ECO:0000256" key="6">
    <source>
        <dbReference type="ARBA" id="ARBA00022989"/>
    </source>
</evidence>
<feature type="disulfide bond" evidence="9">
    <location>
        <begin position="1013"/>
        <end position="1022"/>
    </location>
</feature>
<dbReference type="VEuPathDB" id="AmoebaDB:NfTy_026640"/>
<evidence type="ECO:0000256" key="3">
    <source>
        <dbReference type="ARBA" id="ARBA00022536"/>
    </source>
</evidence>
<feature type="domain" description="GAIN-B" evidence="13">
    <location>
        <begin position="1635"/>
        <end position="1809"/>
    </location>
</feature>
<feature type="disulfide bond" evidence="9">
    <location>
        <begin position="788"/>
        <end position="797"/>
    </location>
</feature>
<feature type="domain" description="EGF-like" evidence="11">
    <location>
        <begin position="177"/>
        <end position="210"/>
    </location>
</feature>
<dbReference type="Proteomes" id="UP000444721">
    <property type="component" value="Unassembled WGS sequence"/>
</dbReference>
<feature type="transmembrane region" description="Helical" evidence="10">
    <location>
        <begin position="1824"/>
        <end position="1849"/>
    </location>
</feature>
<feature type="transmembrane region" description="Helical" evidence="10">
    <location>
        <begin position="2163"/>
        <end position="2186"/>
    </location>
</feature>
<comment type="caution">
    <text evidence="14">The sequence shown here is derived from an EMBL/GenBank/DDBJ whole genome shotgun (WGS) entry which is preliminary data.</text>
</comment>
<sequence>MFDEFHHHPLVHSNKISNDDHWIHWVIRSNDDGNSIFVFVNGDTLNTINVYNCFGKLSNDSNVCNGRGPCIGDNNCSCLVLGYFGDECQNFTCYGIQANLTGMVCSGHGTCTDFNKCQCDPQWHGSNCNITECFSILQNETSLVCSGHGSCVQTDICQCTPSLNYTGVQCEIPKCYGIAGNASNVCSSHGTCSSPNNCTCDAGYMGSQCQYVQCFGGNSSVPSSVCNGGKGLCVAPDTCQCTSGYVGVACQYPVCYGIPSNDTVHSCSGSVRGTCVSNNTCSCNYGYNGLQCEYNICYGISSTSLSVCWNQHGDCIGPNNCNCTVPNFTGYDCSFELCSSGFKCNRRHGFCLSPLTCKCDTDWTGLDCSTPICFGFPANDTSNVCSGRGTCTYANQCSCPTGWRGNSNCSMYSCDGQNYCSGHGVCIGPNMCSCDDGWKGNSQCSAVSCELLGNCNGKGSCTGENVCTCSSGWKGNANCTLFSCDATNYCSGHGVCIGPNTCACDAGYKGNLNCNAYSCELAENCNGKGSCSGPNVCSCNSGWKGNSTCSAFTCDGKGYCNGHGQCIGANTCQCDSGWQGNTTCSAFSCDALGNCGGSIKGTCVSNNTCSCKSGYKGSNDCSIFTCDGRNNCSGDHGTCVGPNLCLCNVGWTSSSDCSVFSCSIFGNCSNHGQCVSNNTCSCNFGWEGLDCNTFNCLGRNQCSSNGVCVSNNTCSCLSGWKGNANCSAISCDGLNHCGGALKGVCVSNNTCQCQSGWKGSLDCTLFSCDGVNQCSGNGLCIGNNTCQCASGWGGPDCSIFNCNGVNECGGPLQGLCVANNTCQCQSGWKGSANCGIFSCDGVNECSLHGSCIGNNTCLCADGYKGNKNCSAFSCELVASCSSHGNCIGPNICSCMDGYGGPKCDIFNCYGKLAIDPDVCSRNGSCVGPHHCECLSGFSNTGICNQPICFNRTANDTNVCNGYGVCIAPDVCYCTSPYYYGPNCTHFDCYGIFYQSPSVCSGKGVCFSHDNCSCQAGYVGSNCEFIQCYELDSSSPNVCSGRGLCLSPNNCHCTNSLFSGMNCNISLSELPLTIKSNRYSVGPNAMDVFNNISVLNIETMFTESIYPYIESSVIYQWNCSNCGENTTQSRIFLNGNSSSTLSIDINNLPFGTFIFTVRAYVEFSENHVIYRRNAPLLSVVVRLFMVPEVYNVAVTGIPSAIVISDKVSTLTTSVPFASMNESIIFRFLGCHTLQVNQSLLENVTSTTWETVCEPTVVSYRSILIFRNSTSWIELATFESNVTATANSKKTSITFTPMPSFTYDLRNNLQAWNQTLSSNSSDLQYLEFVIIFENTITGKNFTTSSIIPIVLPATPPNIEIGNMTQPLLDVYPKNGVALLDRFSIHIEEWTAPVTLQPLQYAVGFYDSTLKIPVRLSQFSTNTNMSTFLPFITESVSKKQTSRHISAQHITVQLVVFVVDKFGNIDWRLTEQVAVAPYNGTSSELLQNVEMFSSQDLVILSYDKSLQSTNSTNTELQLKLLEKIEFDMKNPSIALNSLISLTQDSNSLSSEVVKAANAKLASFMNNVSVIYQDEKNQFSYVKNVILSNSDTLSTISLLSNLLNSGLNADSTDDNIVKLASITTMAELPSTLGANTSLPVLLFNSGSINMTLSVFTLNKNILPNQNQSLSNGRNTIQLDLFSISNHVSTGETIQSLSFSFISLSRNTRSDSMTKMYPVLSPVSHFTVRKDDTEVALNNINEPILLNFEIDSRILTSVSNATNITLSCKYWNVTQSAWLENGCYLYSSNGNSTLTCACNHTTLFATFLQYNISQLKGQSDFIKLTLADYYIASIVFGIIYGVIAFTVLTLLIIFREKQPIKSRICTPYLGIVALLVECVLILIIQQSILVNEIKSNSLKSSSYDQDVSNVVNWFGGIATIVVNTLNLTAILSFLLQVTRFQLMKNLYNLLRRLKPNSDMSIQDRLKSYERKIRLLKTMTSRAANNIVLVAFAFMNVLYWLLFFILKFMGVISPFAYTSVVSITYMVIILTFGVLITLVFIVDIVLTLKFDSERIDVSISQSLADQITKLGSVNDGKTLQNSGFSGLKRKDDNSQTIQISTLIRQAWRWFLRRDRPLYFRLEMVFFVVFFIFLIISQATGISTLESRFVSEEQFKKGLYADTARFAFEVVYIVFYVLAFGGFAAIVSVVNYMKHLIRQIERNKQRRMLNKSAIKSGISLQNNKETMDDNDDYNEELYQLIHDNEGFAVFEEYCKKEWSIENLYIYLDLESFERKLPYIMEDSERFLQQIYIFCVSIFEVYIKEGASLEVNIPSRTKKDFFILFKLVMESAGNRPFCDSKYNEFIKQELNKKALHAIQSTSSKSLIKQDSVNVIVMDENKQPASSAIHHVDSTKTTNSSSLANTTTAAASSSANSVMWKDYELTVRECFESLHHQVVMNLNDTFSRFVFTDEYKTFGYAMEVKSRIVKDHRFSL</sequence>
<keyword evidence="3 9" id="KW-0245">EGF-like domain</keyword>
<dbReference type="Pfam" id="PF00615">
    <property type="entry name" value="RGS"/>
    <property type="match status" value="1"/>
</dbReference>
<evidence type="ECO:0000256" key="7">
    <source>
        <dbReference type="ARBA" id="ARBA00023136"/>
    </source>
</evidence>
<feature type="domain" description="RGS" evidence="12">
    <location>
        <begin position="2229"/>
        <end position="2299"/>
    </location>
</feature>
<dbReference type="InterPro" id="IPR036305">
    <property type="entry name" value="RGS_sf"/>
</dbReference>
<dbReference type="VEuPathDB" id="AmoebaDB:NF0128540"/>
<feature type="domain" description="EGF-like" evidence="11">
    <location>
        <begin position="835"/>
        <end position="870"/>
    </location>
</feature>
<gene>
    <name evidence="14" type="ORF">FDP41_013758</name>
</gene>
<dbReference type="VEuPathDB" id="AmoebaDB:FDP41_013758"/>
<feature type="disulfide bond" evidence="9">
    <location>
        <begin position="682"/>
        <end position="691"/>
    </location>
</feature>
<dbReference type="InterPro" id="IPR016137">
    <property type="entry name" value="RGS"/>
</dbReference>
<evidence type="ECO:0000259" key="11">
    <source>
        <dbReference type="PROSITE" id="PS50026"/>
    </source>
</evidence>
<evidence type="ECO:0000256" key="10">
    <source>
        <dbReference type="SAM" id="Phobius"/>
    </source>
</evidence>
<evidence type="ECO:0000313" key="14">
    <source>
        <dbReference type="EMBL" id="KAF0980544.1"/>
    </source>
</evidence>
<feature type="disulfide bond" evidence="9">
    <location>
        <begin position="200"/>
        <end position="209"/>
    </location>
</feature>
<protein>
    <recommendedName>
        <fullName evidence="16">GPS domain-containing protein</fullName>
    </recommendedName>
</protein>
<dbReference type="SUPFAM" id="SSF48097">
    <property type="entry name" value="Regulator of G-protein signaling, RGS"/>
    <property type="match status" value="1"/>
</dbReference>
<keyword evidence="2" id="KW-1003">Cell membrane</keyword>
<evidence type="ECO:0000256" key="2">
    <source>
        <dbReference type="ARBA" id="ARBA00022475"/>
    </source>
</evidence>
<dbReference type="InterPro" id="IPR057244">
    <property type="entry name" value="GAIN_B"/>
</dbReference>
<evidence type="ECO:0000259" key="12">
    <source>
        <dbReference type="PROSITE" id="PS50132"/>
    </source>
</evidence>
<keyword evidence="4 10" id="KW-0812">Transmembrane</keyword>
<comment type="caution">
    <text evidence="9">Lacks conserved residue(s) required for the propagation of feature annotation.</text>
</comment>
<dbReference type="InterPro" id="IPR000742">
    <property type="entry name" value="EGF"/>
</dbReference>
<comment type="subcellular location">
    <subcellularLocation>
        <location evidence="1">Cell membrane</location>
    </subcellularLocation>
</comment>
<dbReference type="PROSITE" id="PS01186">
    <property type="entry name" value="EGF_2"/>
    <property type="match status" value="12"/>
</dbReference>
<keyword evidence="8 9" id="KW-1015">Disulfide bond</keyword>
<feature type="transmembrane region" description="Helical" evidence="10">
    <location>
        <begin position="1981"/>
        <end position="2011"/>
    </location>
</feature>
<evidence type="ECO:0000259" key="13">
    <source>
        <dbReference type="PROSITE" id="PS50221"/>
    </source>
</evidence>
<dbReference type="SMART" id="SM00181">
    <property type="entry name" value="EGF"/>
    <property type="match status" value="25"/>
</dbReference>
<reference evidence="14 15" key="1">
    <citation type="journal article" date="2019" name="Sci. Rep.">
        <title>Nanopore sequencing improves the draft genome of the human pathogenic amoeba Naegleria fowleri.</title>
        <authorList>
            <person name="Liechti N."/>
            <person name="Schurch N."/>
            <person name="Bruggmann R."/>
            <person name="Wittwer M."/>
        </authorList>
    </citation>
    <scope>NUCLEOTIDE SEQUENCE [LARGE SCALE GENOMIC DNA]</scope>
    <source>
        <strain evidence="14 15">ATCC 30894</strain>
    </source>
</reference>
<dbReference type="OMA" id="WKGNANC"/>
<feature type="domain" description="EGF-like" evidence="11">
    <location>
        <begin position="658"/>
        <end position="692"/>
    </location>
</feature>
<evidence type="ECO:0000313" key="15">
    <source>
        <dbReference type="Proteomes" id="UP000444721"/>
    </source>
</evidence>
<evidence type="ECO:0008006" key="16">
    <source>
        <dbReference type="Google" id="ProtNLM"/>
    </source>
</evidence>
<dbReference type="GeneID" id="68120973"/>
<accession>A0A6A5C1X6</accession>
<keyword evidence="6 10" id="KW-1133">Transmembrane helix</keyword>
<dbReference type="PANTHER" id="PTHR11219:SF69">
    <property type="entry name" value="TENEURIN-A"/>
    <property type="match status" value="1"/>
</dbReference>
<feature type="transmembrane region" description="Helical" evidence="10">
    <location>
        <begin position="1861"/>
        <end position="1885"/>
    </location>
</feature>
<dbReference type="CDD" id="cd07440">
    <property type="entry name" value="RGS"/>
    <property type="match status" value="1"/>
</dbReference>
<feature type="domain" description="EGF-like" evidence="11">
    <location>
        <begin position="129"/>
        <end position="171"/>
    </location>
</feature>
<dbReference type="Pfam" id="PF07974">
    <property type="entry name" value="EGF_2"/>
    <property type="match status" value="2"/>
</dbReference>
<evidence type="ECO:0000256" key="5">
    <source>
        <dbReference type="ARBA" id="ARBA00022737"/>
    </source>
</evidence>
<feature type="domain" description="EGF-like" evidence="11">
    <location>
        <begin position="764"/>
        <end position="798"/>
    </location>
</feature>
<dbReference type="InterPro" id="IPR044926">
    <property type="entry name" value="RGS_subdomain_2"/>
</dbReference>
<dbReference type="PANTHER" id="PTHR11219">
    <property type="entry name" value="TENEURIN AND N-ACETYLGLUCOSAMINE-1-PHOSPHODIESTER ALPHA-N-ACETYLGLUCOSAMINIDASE"/>
    <property type="match status" value="1"/>
</dbReference>
<dbReference type="PROSITE" id="PS50132">
    <property type="entry name" value="RGS"/>
    <property type="match status" value="1"/>
</dbReference>
<feature type="transmembrane region" description="Helical" evidence="10">
    <location>
        <begin position="1905"/>
        <end position="1930"/>
    </location>
</feature>
<organism evidence="14 15">
    <name type="scientific">Naegleria fowleri</name>
    <name type="common">Brain eating amoeba</name>
    <dbReference type="NCBI Taxonomy" id="5763"/>
    <lineage>
        <taxon>Eukaryota</taxon>
        <taxon>Discoba</taxon>
        <taxon>Heterolobosea</taxon>
        <taxon>Tetramitia</taxon>
        <taxon>Eutetramitia</taxon>
        <taxon>Vahlkampfiidae</taxon>
        <taxon>Naegleria</taxon>
    </lineage>
</organism>
<feature type="domain" description="EGF-like" evidence="11">
    <location>
        <begin position="480"/>
        <end position="515"/>
    </location>
</feature>
<keyword evidence="7 10" id="KW-0472">Membrane</keyword>
<dbReference type="RefSeq" id="XP_044565257.1">
    <property type="nucleotide sequence ID" value="XM_044704423.1"/>
</dbReference>
<dbReference type="InterPro" id="IPR013111">
    <property type="entry name" value="EGF_extracell"/>
</dbReference>
<evidence type="ECO:0000256" key="8">
    <source>
        <dbReference type="ARBA" id="ARBA00023157"/>
    </source>
</evidence>
<feature type="transmembrane region" description="Helical" evidence="10">
    <location>
        <begin position="2111"/>
        <end position="2132"/>
    </location>
</feature>
<dbReference type="GO" id="GO:0005886">
    <property type="term" value="C:plasma membrane"/>
    <property type="evidence" value="ECO:0007669"/>
    <property type="project" value="UniProtKB-SubCell"/>
</dbReference>
<feature type="domain" description="EGF-like" evidence="11">
    <location>
        <begin position="990"/>
        <end position="1023"/>
    </location>
</feature>
<dbReference type="VEuPathDB" id="AmoebaDB:NF0121550"/>
<dbReference type="SMART" id="SM00303">
    <property type="entry name" value="GPS"/>
    <property type="match status" value="1"/>
</dbReference>
<dbReference type="InterPro" id="IPR051216">
    <property type="entry name" value="Teneurin"/>
</dbReference>
<evidence type="ECO:0000256" key="4">
    <source>
        <dbReference type="ARBA" id="ARBA00022692"/>
    </source>
</evidence>
<evidence type="ECO:0000256" key="9">
    <source>
        <dbReference type="PROSITE-ProRule" id="PRU00076"/>
    </source>
</evidence>
<dbReference type="EMBL" id="VFQX01000019">
    <property type="protein sequence ID" value="KAF0980544.1"/>
    <property type="molecule type" value="Genomic_DNA"/>
</dbReference>
<dbReference type="Gene3D" id="2.10.25.10">
    <property type="entry name" value="Laminin"/>
    <property type="match status" value="13"/>
</dbReference>
<feature type="transmembrane region" description="Helical" evidence="10">
    <location>
        <begin position="2017"/>
        <end position="2040"/>
    </location>
</feature>
<proteinExistence type="predicted"/>
<feature type="domain" description="EGF-like" evidence="11">
    <location>
        <begin position="550"/>
        <end position="585"/>
    </location>
</feature>
<dbReference type="PROSITE" id="PS00022">
    <property type="entry name" value="EGF_1"/>
    <property type="match status" value="7"/>
</dbReference>
<dbReference type="InterPro" id="IPR000203">
    <property type="entry name" value="GPS"/>
</dbReference>
<evidence type="ECO:0000256" key="1">
    <source>
        <dbReference type="ARBA" id="ARBA00004236"/>
    </source>
</evidence>
<name>A0A6A5C1X6_NAEFO</name>
<dbReference type="OrthoDB" id="409374at2759"/>
<keyword evidence="5" id="KW-0677">Repeat</keyword>
<dbReference type="Pfam" id="PF25024">
    <property type="entry name" value="EGF_TEN"/>
    <property type="match status" value="1"/>
</dbReference>
<dbReference type="Gene3D" id="1.10.167.10">
    <property type="entry name" value="Regulator of G-protein Signalling 4, domain 2"/>
    <property type="match status" value="1"/>
</dbReference>
<dbReference type="PROSITE" id="PS50221">
    <property type="entry name" value="GAIN_B"/>
    <property type="match status" value="1"/>
</dbReference>
<feature type="domain" description="EGF-like" evidence="11">
    <location>
        <begin position="410"/>
        <end position="445"/>
    </location>
</feature>